<sequence>MRQTMLRVFGSAVATAVVVGGLALTTAGPAQATAQQCYAYLTDHGYTAHPDTELDACYAGENGLGARCHAMLSLGLAIPAVYVNQACEWAAWK</sequence>
<keyword evidence="1" id="KW-0732">Signal</keyword>
<name>A0A7W9NHH2_9PSEU</name>
<evidence type="ECO:0000313" key="3">
    <source>
        <dbReference type="Proteomes" id="UP000585638"/>
    </source>
</evidence>
<gene>
    <name evidence="2" type="ORF">BJ998_003329</name>
</gene>
<dbReference type="EMBL" id="JACHIR010000001">
    <property type="protein sequence ID" value="MBB5892133.1"/>
    <property type="molecule type" value="Genomic_DNA"/>
</dbReference>
<organism evidence="2 3">
    <name type="scientific">Kutzneria kofuensis</name>
    <dbReference type="NCBI Taxonomy" id="103725"/>
    <lineage>
        <taxon>Bacteria</taxon>
        <taxon>Bacillati</taxon>
        <taxon>Actinomycetota</taxon>
        <taxon>Actinomycetes</taxon>
        <taxon>Pseudonocardiales</taxon>
        <taxon>Pseudonocardiaceae</taxon>
        <taxon>Kutzneria</taxon>
    </lineage>
</organism>
<reference evidence="2 3" key="1">
    <citation type="submission" date="2020-08" db="EMBL/GenBank/DDBJ databases">
        <title>Sequencing the genomes of 1000 actinobacteria strains.</title>
        <authorList>
            <person name="Klenk H.-P."/>
        </authorList>
    </citation>
    <scope>NUCLEOTIDE SEQUENCE [LARGE SCALE GENOMIC DNA]</scope>
    <source>
        <strain evidence="2 3">DSM 43851</strain>
    </source>
</reference>
<proteinExistence type="predicted"/>
<dbReference type="AlphaFoldDB" id="A0A7W9NHH2"/>
<keyword evidence="3" id="KW-1185">Reference proteome</keyword>
<evidence type="ECO:0000313" key="2">
    <source>
        <dbReference type="EMBL" id="MBB5892133.1"/>
    </source>
</evidence>
<evidence type="ECO:0000256" key="1">
    <source>
        <dbReference type="SAM" id="SignalP"/>
    </source>
</evidence>
<accession>A0A7W9NHH2</accession>
<dbReference type="RefSeq" id="WP_184862673.1">
    <property type="nucleotide sequence ID" value="NZ_BAAAWY010000055.1"/>
</dbReference>
<comment type="caution">
    <text evidence="2">The sequence shown here is derived from an EMBL/GenBank/DDBJ whole genome shotgun (WGS) entry which is preliminary data.</text>
</comment>
<dbReference type="Proteomes" id="UP000585638">
    <property type="component" value="Unassembled WGS sequence"/>
</dbReference>
<feature type="chain" id="PRO_5030994704" evidence="1">
    <location>
        <begin position="33"/>
        <end position="93"/>
    </location>
</feature>
<feature type="signal peptide" evidence="1">
    <location>
        <begin position="1"/>
        <end position="32"/>
    </location>
</feature>
<protein>
    <submittedName>
        <fullName evidence="2">Uncharacterized protein</fullName>
    </submittedName>
</protein>